<dbReference type="Proteomes" id="UP001218218">
    <property type="component" value="Unassembled WGS sequence"/>
</dbReference>
<proteinExistence type="predicted"/>
<dbReference type="Gene3D" id="3.60.10.10">
    <property type="entry name" value="Endonuclease/exonuclease/phosphatase"/>
    <property type="match status" value="1"/>
</dbReference>
<dbReference type="InterPro" id="IPR000300">
    <property type="entry name" value="IPPc"/>
</dbReference>
<evidence type="ECO:0000313" key="5">
    <source>
        <dbReference type="Proteomes" id="UP001218218"/>
    </source>
</evidence>
<keyword evidence="4" id="KW-0378">Hydrolase</keyword>
<dbReference type="GO" id="GO:0004439">
    <property type="term" value="F:phosphatidylinositol-4,5-bisphosphate 5-phosphatase activity"/>
    <property type="evidence" value="ECO:0007669"/>
    <property type="project" value="TreeGrafter"/>
</dbReference>
<keyword evidence="4" id="KW-0540">Nuclease</keyword>
<dbReference type="GO" id="GO:0046856">
    <property type="term" value="P:phosphatidylinositol dephosphorylation"/>
    <property type="evidence" value="ECO:0007669"/>
    <property type="project" value="InterPro"/>
</dbReference>
<evidence type="ECO:0000256" key="1">
    <source>
        <dbReference type="SAM" id="MobiDB-lite"/>
    </source>
</evidence>
<feature type="region of interest" description="Disordered" evidence="1">
    <location>
        <begin position="345"/>
        <end position="365"/>
    </location>
</feature>
<feature type="compositionally biased region" description="Low complexity" evidence="1">
    <location>
        <begin position="345"/>
        <end position="359"/>
    </location>
</feature>
<gene>
    <name evidence="4" type="ORF">DFH08DRAFT_872323</name>
</gene>
<comment type="caution">
    <text evidence="4">The sequence shown here is derived from an EMBL/GenBank/DDBJ whole genome shotgun (WGS) entry which is preliminary data.</text>
</comment>
<sequence length="436" mass="47200">MLLIQLASYNTNLQGENGVPQDLVDWLSPTLQVSSFLSHQRPADIIAVGFQELLPLHLGLSGLSTNVINSRNEHILAQIEANSLNKERYALIAKVVNGGVALLVYARDAGVARTACDVHTTWTGSGPGYMSNKGAVGVRFRVPGEDGGVGETFTFVCAHLTAHAENLADRIADWHHIVGSLLFPTPAPADKGKGKPTTLYDTSHLFVLGDLNFRVVVPPEHPLNGAASAVVGQALTAESEWEALKEYDQLLLERRNPASLAFVGLREGEFWRFKCSYKYQLGQVDAYSEKRMPSWTDRILYTTYTDSPDNPDESAIKNLLYTSVPGYTTSDHKPIVSLLLLPTPSPSSSASTPTSSTPPVLRLPAHYTPTPDPRATLKRYTGRILDRAIGRVWWLLTLLGAGSVLVGMFNFVLGLGAWGWWSGGIKLGGGEGAGAV</sequence>
<keyword evidence="2" id="KW-1133">Transmembrane helix</keyword>
<protein>
    <submittedName>
        <fullName evidence="4">Endonuclease/exonuclease/phosphatase</fullName>
    </submittedName>
</protein>
<feature type="domain" description="Inositol polyphosphate-related phosphatase" evidence="3">
    <location>
        <begin position="1"/>
        <end position="347"/>
    </location>
</feature>
<dbReference type="PANTHER" id="PTHR11200:SF286">
    <property type="entry name" value="5-PHOSPHATASE, PUTATIVE (AFU_ORTHOLOGUE AFUA_5G07600)-RELATED"/>
    <property type="match status" value="1"/>
</dbReference>
<organism evidence="4 5">
    <name type="scientific">Mycena albidolilacea</name>
    <dbReference type="NCBI Taxonomy" id="1033008"/>
    <lineage>
        <taxon>Eukaryota</taxon>
        <taxon>Fungi</taxon>
        <taxon>Dikarya</taxon>
        <taxon>Basidiomycota</taxon>
        <taxon>Agaricomycotina</taxon>
        <taxon>Agaricomycetes</taxon>
        <taxon>Agaricomycetidae</taxon>
        <taxon>Agaricales</taxon>
        <taxon>Marasmiineae</taxon>
        <taxon>Mycenaceae</taxon>
        <taxon>Mycena</taxon>
    </lineage>
</organism>
<dbReference type="PANTHER" id="PTHR11200">
    <property type="entry name" value="INOSITOL 5-PHOSPHATASE"/>
    <property type="match status" value="1"/>
</dbReference>
<keyword evidence="4" id="KW-0255">Endonuclease</keyword>
<dbReference type="Pfam" id="PF22669">
    <property type="entry name" value="Exo_endo_phos2"/>
    <property type="match status" value="1"/>
</dbReference>
<accession>A0AAD7ENM7</accession>
<keyword evidence="2" id="KW-0472">Membrane</keyword>
<reference evidence="4" key="1">
    <citation type="submission" date="2023-03" db="EMBL/GenBank/DDBJ databases">
        <title>Massive genome expansion in bonnet fungi (Mycena s.s.) driven by repeated elements and novel gene families across ecological guilds.</title>
        <authorList>
            <consortium name="Lawrence Berkeley National Laboratory"/>
            <person name="Harder C.B."/>
            <person name="Miyauchi S."/>
            <person name="Viragh M."/>
            <person name="Kuo A."/>
            <person name="Thoen E."/>
            <person name="Andreopoulos B."/>
            <person name="Lu D."/>
            <person name="Skrede I."/>
            <person name="Drula E."/>
            <person name="Henrissat B."/>
            <person name="Morin E."/>
            <person name="Kohler A."/>
            <person name="Barry K."/>
            <person name="LaButti K."/>
            <person name="Morin E."/>
            <person name="Salamov A."/>
            <person name="Lipzen A."/>
            <person name="Mereny Z."/>
            <person name="Hegedus B."/>
            <person name="Baldrian P."/>
            <person name="Stursova M."/>
            <person name="Weitz H."/>
            <person name="Taylor A."/>
            <person name="Grigoriev I.V."/>
            <person name="Nagy L.G."/>
            <person name="Martin F."/>
            <person name="Kauserud H."/>
        </authorList>
    </citation>
    <scope>NUCLEOTIDE SEQUENCE</scope>
    <source>
        <strain evidence="4">CBHHK002</strain>
    </source>
</reference>
<dbReference type="EMBL" id="JARIHO010000023">
    <property type="protein sequence ID" value="KAJ7343307.1"/>
    <property type="molecule type" value="Genomic_DNA"/>
</dbReference>
<dbReference type="SMART" id="SM00128">
    <property type="entry name" value="IPPc"/>
    <property type="match status" value="1"/>
</dbReference>
<dbReference type="AlphaFoldDB" id="A0AAD7ENM7"/>
<feature type="transmembrane region" description="Helical" evidence="2">
    <location>
        <begin position="392"/>
        <end position="421"/>
    </location>
</feature>
<evidence type="ECO:0000259" key="3">
    <source>
        <dbReference type="SMART" id="SM00128"/>
    </source>
</evidence>
<dbReference type="InterPro" id="IPR046985">
    <property type="entry name" value="IP5"/>
</dbReference>
<dbReference type="GO" id="GO:0004519">
    <property type="term" value="F:endonuclease activity"/>
    <property type="evidence" value="ECO:0007669"/>
    <property type="project" value="UniProtKB-KW"/>
</dbReference>
<evidence type="ECO:0000256" key="2">
    <source>
        <dbReference type="SAM" id="Phobius"/>
    </source>
</evidence>
<keyword evidence="5" id="KW-1185">Reference proteome</keyword>
<name>A0AAD7ENM7_9AGAR</name>
<dbReference type="SUPFAM" id="SSF56219">
    <property type="entry name" value="DNase I-like"/>
    <property type="match status" value="1"/>
</dbReference>
<dbReference type="InterPro" id="IPR036691">
    <property type="entry name" value="Endo/exonu/phosph_ase_sf"/>
</dbReference>
<evidence type="ECO:0000313" key="4">
    <source>
        <dbReference type="EMBL" id="KAJ7343307.1"/>
    </source>
</evidence>
<keyword evidence="2" id="KW-0812">Transmembrane</keyword>